<dbReference type="AlphaFoldDB" id="A0A8H4TIL1"/>
<sequence length="91" mass="10209">MQISDMFPQYVAHLKWLQLGINLMQLPPPPDLIVLQSHQVSEKIEIYHKSSLIAPPSLVEVRPPALKLYNGTAQRGPGKAVCIGHLRVYLD</sequence>
<dbReference type="Proteomes" id="UP000622797">
    <property type="component" value="Unassembled WGS sequence"/>
</dbReference>
<comment type="caution">
    <text evidence="1">The sequence shown here is derived from an EMBL/GenBank/DDBJ whole genome shotgun (WGS) entry which is preliminary data.</text>
</comment>
<evidence type="ECO:0000313" key="2">
    <source>
        <dbReference type="Proteomes" id="UP000622797"/>
    </source>
</evidence>
<reference evidence="1" key="2">
    <citation type="submission" date="2020-05" db="EMBL/GenBank/DDBJ databases">
        <authorList>
            <person name="Kim H.-S."/>
            <person name="Proctor R.H."/>
            <person name="Brown D.W."/>
        </authorList>
    </citation>
    <scope>NUCLEOTIDE SEQUENCE</scope>
    <source>
        <strain evidence="1">NRRL 20472</strain>
    </source>
</reference>
<evidence type="ECO:0000313" key="1">
    <source>
        <dbReference type="EMBL" id="KAF4958551.1"/>
    </source>
</evidence>
<dbReference type="EMBL" id="JABEXW010000686">
    <property type="protein sequence ID" value="KAF4958551.1"/>
    <property type="molecule type" value="Genomic_DNA"/>
</dbReference>
<name>A0A8H4TIL1_9HYPO</name>
<gene>
    <name evidence="1" type="ORF">FSARC_10985</name>
</gene>
<proteinExistence type="predicted"/>
<reference evidence="1" key="1">
    <citation type="journal article" date="2020" name="BMC Genomics">
        <title>Correction to: Identification and distribution of gene clusters required for synthesis of sphingolipid metabolism inhibitors in diverse species of the filamentous fungus Fusarium.</title>
        <authorList>
            <person name="Kim H.S."/>
            <person name="Lohmar J.M."/>
            <person name="Busman M."/>
            <person name="Brown D.W."/>
            <person name="Naumann T.A."/>
            <person name="Divon H.H."/>
            <person name="Lysoe E."/>
            <person name="Uhlig S."/>
            <person name="Proctor R.H."/>
        </authorList>
    </citation>
    <scope>NUCLEOTIDE SEQUENCE</scope>
    <source>
        <strain evidence="1">NRRL 20472</strain>
    </source>
</reference>
<accession>A0A8H4TIL1</accession>
<protein>
    <submittedName>
        <fullName evidence="1">Uncharacterized protein</fullName>
    </submittedName>
</protein>
<keyword evidence="2" id="KW-1185">Reference proteome</keyword>
<organism evidence="1 2">
    <name type="scientific">Fusarium sarcochroum</name>
    <dbReference type="NCBI Taxonomy" id="1208366"/>
    <lineage>
        <taxon>Eukaryota</taxon>
        <taxon>Fungi</taxon>
        <taxon>Dikarya</taxon>
        <taxon>Ascomycota</taxon>
        <taxon>Pezizomycotina</taxon>
        <taxon>Sordariomycetes</taxon>
        <taxon>Hypocreomycetidae</taxon>
        <taxon>Hypocreales</taxon>
        <taxon>Nectriaceae</taxon>
        <taxon>Fusarium</taxon>
        <taxon>Fusarium lateritium species complex</taxon>
    </lineage>
</organism>